<protein>
    <submittedName>
        <fullName evidence="1">Uncharacterized protein</fullName>
    </submittedName>
</protein>
<evidence type="ECO:0000313" key="1">
    <source>
        <dbReference type="EMBL" id="MCW9714402.1"/>
    </source>
</evidence>
<dbReference type="Proteomes" id="UP001207337">
    <property type="component" value="Unassembled WGS sequence"/>
</dbReference>
<organism evidence="1 2">
    <name type="scientific">Fodinibius salicampi</name>
    <dbReference type="NCBI Taxonomy" id="1920655"/>
    <lineage>
        <taxon>Bacteria</taxon>
        <taxon>Pseudomonadati</taxon>
        <taxon>Balneolota</taxon>
        <taxon>Balneolia</taxon>
        <taxon>Balneolales</taxon>
        <taxon>Balneolaceae</taxon>
        <taxon>Fodinibius</taxon>
    </lineage>
</organism>
<keyword evidence="2" id="KW-1185">Reference proteome</keyword>
<sequence>MRGIQWILVAVIFTLTYSCAGTGEMGGGSANVKTYDTDYETVRNKVQEAIRNSNIIIREVSESEDQKRTNFLINKSGRVGNNQMQQHAGRVIVEEIAEGKTRVEVENPEYHFTVPSHEKEDYRRILFRQLEELIES</sequence>
<name>A0ABT3Q2R1_9BACT</name>
<gene>
    <name evidence="1" type="ORF">LQ318_15960</name>
</gene>
<accession>A0ABT3Q2R1</accession>
<dbReference type="RefSeq" id="WP_265791660.1">
    <property type="nucleotide sequence ID" value="NZ_BAABRS010000005.1"/>
</dbReference>
<dbReference type="PROSITE" id="PS51257">
    <property type="entry name" value="PROKAR_LIPOPROTEIN"/>
    <property type="match status" value="1"/>
</dbReference>
<proteinExistence type="predicted"/>
<comment type="caution">
    <text evidence="1">The sequence shown here is derived from an EMBL/GenBank/DDBJ whole genome shotgun (WGS) entry which is preliminary data.</text>
</comment>
<evidence type="ECO:0000313" key="2">
    <source>
        <dbReference type="Proteomes" id="UP001207337"/>
    </source>
</evidence>
<dbReference type="EMBL" id="JAJNDC010000005">
    <property type="protein sequence ID" value="MCW9714402.1"/>
    <property type="molecule type" value="Genomic_DNA"/>
</dbReference>
<reference evidence="1 2" key="1">
    <citation type="submission" date="2021-11" db="EMBL/GenBank/DDBJ databases">
        <title>Aliifidinibius sp. nov., a new bacterium isolated from saline soil.</title>
        <authorList>
            <person name="Galisteo C."/>
            <person name="De La Haba R."/>
            <person name="Sanchez-Porro C."/>
            <person name="Ventosa A."/>
        </authorList>
    </citation>
    <scope>NUCLEOTIDE SEQUENCE [LARGE SCALE GENOMIC DNA]</scope>
    <source>
        <strain evidence="1 2">KACC 190600</strain>
    </source>
</reference>